<dbReference type="InterPro" id="IPR010788">
    <property type="entry name" value="VDE_dom"/>
</dbReference>
<dbReference type="GO" id="GO:0000139">
    <property type="term" value="C:Golgi membrane"/>
    <property type="evidence" value="ECO:0007669"/>
    <property type="project" value="UniProtKB-SubCell"/>
</dbReference>
<keyword evidence="13 19" id="KW-1133">Transmembrane helix</keyword>
<dbReference type="GO" id="GO:0008270">
    <property type="term" value="F:zinc ion binding"/>
    <property type="evidence" value="ECO:0007669"/>
    <property type="project" value="UniProtKB-KW"/>
</dbReference>
<dbReference type="Pfam" id="PF08646">
    <property type="entry name" value="Rep_fac-A_C"/>
    <property type="match status" value="2"/>
</dbReference>
<comment type="caution">
    <text evidence="23">The sequence shown here is derived from an EMBL/GenBank/DDBJ whole genome shotgun (WGS) entry which is preliminary data.</text>
</comment>
<feature type="region of interest" description="Disordered" evidence="18">
    <location>
        <begin position="898"/>
        <end position="919"/>
    </location>
</feature>
<comment type="cofactor">
    <cofactor evidence="1">
        <name>Mn(2+)</name>
        <dbReference type="ChEBI" id="CHEBI:29035"/>
    </cofactor>
</comment>
<evidence type="ECO:0000256" key="14">
    <source>
        <dbReference type="ARBA" id="ARBA00023034"/>
    </source>
</evidence>
<comment type="pathway">
    <text evidence="3">Protein modification; protein glycosylation.</text>
</comment>
<dbReference type="InterPro" id="IPR012340">
    <property type="entry name" value="NA-bd_OB-fold"/>
</dbReference>
<comment type="similarity">
    <text evidence="4">Belongs to the replication factor A protein 1 family.</text>
</comment>
<dbReference type="GO" id="GO:0010028">
    <property type="term" value="P:xanthophyll cycle"/>
    <property type="evidence" value="ECO:0007669"/>
    <property type="project" value="InterPro"/>
</dbReference>
<dbReference type="Proteomes" id="UP001178507">
    <property type="component" value="Unassembled WGS sequence"/>
</dbReference>
<keyword evidence="24" id="KW-1185">Reference proteome</keyword>
<dbReference type="InterPro" id="IPR029044">
    <property type="entry name" value="Nucleotide-diphossugar_trans"/>
</dbReference>
<evidence type="ECO:0000313" key="24">
    <source>
        <dbReference type="Proteomes" id="UP001178507"/>
    </source>
</evidence>
<keyword evidence="16 19" id="KW-0472">Membrane</keyword>
<dbReference type="PANTHER" id="PTHR33970">
    <property type="entry name" value="VIOLAXANTHIN DE-EPOXIDASE, CHLOROPLASTIC-RELATED"/>
    <property type="match status" value="1"/>
</dbReference>
<organism evidence="23 24">
    <name type="scientific">Effrenium voratum</name>
    <dbReference type="NCBI Taxonomy" id="2562239"/>
    <lineage>
        <taxon>Eukaryota</taxon>
        <taxon>Sar</taxon>
        <taxon>Alveolata</taxon>
        <taxon>Dinophyceae</taxon>
        <taxon>Suessiales</taxon>
        <taxon>Symbiodiniaceae</taxon>
        <taxon>Effrenium</taxon>
    </lineage>
</organism>
<dbReference type="Gene3D" id="2.40.128.20">
    <property type="match status" value="1"/>
</dbReference>
<evidence type="ECO:0000256" key="16">
    <source>
        <dbReference type="ARBA" id="ARBA00023136"/>
    </source>
</evidence>
<dbReference type="InterPro" id="IPR004139">
    <property type="entry name" value="Glyco_trans_13"/>
</dbReference>
<reference evidence="23" key="1">
    <citation type="submission" date="2023-08" db="EMBL/GenBank/DDBJ databases">
        <authorList>
            <person name="Chen Y."/>
            <person name="Shah S."/>
            <person name="Dougan E. K."/>
            <person name="Thang M."/>
            <person name="Chan C."/>
        </authorList>
    </citation>
    <scope>NUCLEOTIDE SEQUENCE</scope>
</reference>
<feature type="domain" description="Replication factor A C-terminal" evidence="21">
    <location>
        <begin position="669"/>
        <end position="800"/>
    </location>
</feature>
<feature type="transmembrane region" description="Helical" evidence="19">
    <location>
        <begin position="1324"/>
        <end position="1344"/>
    </location>
</feature>
<dbReference type="PANTHER" id="PTHR33970:SF2">
    <property type="entry name" value="OS01G0716400 PROTEIN"/>
    <property type="match status" value="1"/>
</dbReference>
<evidence type="ECO:0000259" key="20">
    <source>
        <dbReference type="Pfam" id="PF07137"/>
    </source>
</evidence>
<evidence type="ECO:0000256" key="15">
    <source>
        <dbReference type="ARBA" id="ARBA00023125"/>
    </source>
</evidence>
<feature type="region of interest" description="Disordered" evidence="18">
    <location>
        <begin position="1844"/>
        <end position="1875"/>
    </location>
</feature>
<dbReference type="GO" id="GO:0003677">
    <property type="term" value="F:DNA binding"/>
    <property type="evidence" value="ECO:0007669"/>
    <property type="project" value="UniProtKB-KW"/>
</dbReference>
<evidence type="ECO:0000256" key="13">
    <source>
        <dbReference type="ARBA" id="ARBA00022989"/>
    </source>
</evidence>
<sequence length="1875" mass="207247">MVFHVELLDKEGGEIRASFFNEAAEKLYDLMEVGKCFTLSKGSVRIANKQYNTCKHRYELVFDKMCQVDPVEDDSSIDTVKFAIENIRSVQGKTLPCSVDICGIITAADPPIAFESKDKKALVKRQLTIADDSAFSLMVTIWGDRAQKDDSVFQGNPVVAMKGVLVKEWQGGRSGSLMEAGSMVLNPTDMPEAEKVLEWWKLGGNEQTITFISQTTGVPGGGRVAGKNADAMEMKKLSEQVLGEQEMYSVYCRLASVQLRKKDEVQPLCYIACLEPKEGNKLPCNRRVDENGFCATCQKAGKVAPRLNLRCRFDDASAHFWVTTFHPAAEKVLSLTAQEVQQLEQESREVCESRLKEAYYGEVMQVHLRAKPDNYNGETRTNISCVAAQPVPVREHSRIMLKEIDELLAKSWACGEIRASFFNEAAEKLYDLMEVGKCFTLSKGSVRIANKQYNTCKHRYELVFDKMCQVDPVEDDSSIDTVKFAIENIRSVQGKTLPCSVDICGIITAADPPIAFESKDKKALVKRQLTIADDSAFSLMVTIWGDRAQKDDSVFQGNPVVAMKGVLVKEWQGGRSGSLMEAGSMVLNPSDMPEAEKVLEWWKMGGNEQTITFISQTTGVPGGGRAAGKNADAMEMKKLSEQVLGEPEMYSVYCRLASVQLRKRDEVQPLCYIACLEPKEGNKLPCNRRVDENGFCAACQKAGKVAPRLNLRCRFDDASAHFWVTTFHPAAEKVLSLTAPEVQQLEQESREVCESRLKEAYYGEVMQVHLRAKPDNYNGETRTNISCVAAQPVPVREHSRIMLKEIDELLAKSWACQFLSAMALNSSRRRRLCNGGSFQQMLLILIGAVLFTFVTALIALYLAISGEAPGSAPVQRLRRAHSVALQVVERASRAVQGVTSAPPLSTAPPAPSDWRVSAPSAPSAAVSGAGAGALASAADEWKPLAGGRAGIVVIAHDRTDCLARCLDSLLKQPDLGLFRLAVSLDHSPSFAKMEAVVQTVSTKHRVEVWKKPADPRDKVAVAKIGSHFRFALSQSFEVAGYEFAILLENDLVPAPDFLWYFRITAPLLEKDSSLWCVSAWNDNGFREVVSDERRLFRTDYFPGLGWMIRNDTWPLLRDVWPRFPSTGWDHWLRHGSGLRTRRECVAPEVPRTKHVDSKGTNVKAGSSIAKLLERMATSTLPHGELGDVSYLLRDRYEPKLQALLKEAELVVTLESLRTADASDGRYRKLPYSREEFPAIATKLQIYPGQPRGSHRGVILLRHPQSHVPVALVDRRQGEGLLPDSELWLPHPDVAIMTGKPNQACQQVCQQVLPRAASRRCRRRSAGTFVLVPVLAALASSSASFCGSSRSGIDVRQLQDTAGHRQNQRRQIEIKSSALPMQEGGVAGVDGEISASPTPVVLLLHPDAGSPGFAEVPHLGTLLGAEPSWAEAAEQLVRRVRWDLAGAADLRAMSTNELCQGAGSNLPSFDFVLGVDLVSDPPKECSEMVQQVLRNASSRLFISSSKDRSVGSFWTSMTSLSGAGEQQLSDPGPLGVQAALGGYQEAVKLRSDVMDLWHRRTAEEAVYAMLVLIDGAVTTLSYMAAQRPVPTSETIFRAIDKCQDQFRNCFTQPRCLQSLACLSQCGLADQSCSYRCIVSYQSDAFTEFSLCALQKQNLLNSQIERPQTPRAKPMETFRGAELTHEVAESILVGHFDPGSDHRHSWLVAAGSNPAYEQFALQYQLWYKGSGKNTFWYHPTFLVEALDGAKLWRTRDYRVRRRDTPGMWDFSVVDNGIISEEKWHLLGADDDLQWLVLFYVGVARKAGLAYRGCLILTPEGQMPSPEHSEAIAAAIARADMKPWELEATSNPPVDPANPPPLIAPETQEPAPLLRAMA</sequence>
<comment type="similarity">
    <text evidence="5">Belongs to the glycosyltransferase 13 family.</text>
</comment>
<evidence type="ECO:0000259" key="22">
    <source>
        <dbReference type="Pfam" id="PF16900"/>
    </source>
</evidence>
<dbReference type="Pfam" id="PF03071">
    <property type="entry name" value="GNT-I"/>
    <property type="match status" value="1"/>
</dbReference>
<evidence type="ECO:0000256" key="11">
    <source>
        <dbReference type="ARBA" id="ARBA00022833"/>
    </source>
</evidence>
<evidence type="ECO:0000256" key="12">
    <source>
        <dbReference type="ARBA" id="ARBA00022968"/>
    </source>
</evidence>
<keyword evidence="15" id="KW-0238">DNA-binding</keyword>
<keyword evidence="11" id="KW-0862">Zinc</keyword>
<keyword evidence="12" id="KW-0735">Signal-anchor</keyword>
<name>A0AA36MKQ6_9DINO</name>
<dbReference type="Pfam" id="PF07137">
    <property type="entry name" value="VDE"/>
    <property type="match status" value="1"/>
</dbReference>
<gene>
    <name evidence="23" type="ORF">EVOR1521_LOCUS1318</name>
</gene>
<keyword evidence="8 19" id="KW-0812">Transmembrane</keyword>
<dbReference type="SUPFAM" id="SSF50249">
    <property type="entry name" value="Nucleic acid-binding proteins"/>
    <property type="match status" value="6"/>
</dbReference>
<evidence type="ECO:0000256" key="3">
    <source>
        <dbReference type="ARBA" id="ARBA00004922"/>
    </source>
</evidence>
<dbReference type="EMBL" id="CAUJNA010000039">
    <property type="protein sequence ID" value="CAJ1370847.1"/>
    <property type="molecule type" value="Genomic_DNA"/>
</dbReference>
<evidence type="ECO:0000256" key="4">
    <source>
        <dbReference type="ARBA" id="ARBA00005690"/>
    </source>
</evidence>
<evidence type="ECO:0000256" key="8">
    <source>
        <dbReference type="ARBA" id="ARBA00022692"/>
    </source>
</evidence>
<dbReference type="SUPFAM" id="SSF53448">
    <property type="entry name" value="Nucleotide-diphospho-sugar transferases"/>
    <property type="match status" value="1"/>
</dbReference>
<evidence type="ECO:0000313" key="23">
    <source>
        <dbReference type="EMBL" id="CAJ1370847.1"/>
    </source>
</evidence>
<evidence type="ECO:0000256" key="7">
    <source>
        <dbReference type="ARBA" id="ARBA00022679"/>
    </source>
</evidence>
<keyword evidence="10" id="KW-0863">Zinc-finger</keyword>
<feature type="compositionally biased region" description="Pro residues" evidence="18">
    <location>
        <begin position="1850"/>
        <end position="1860"/>
    </location>
</feature>
<evidence type="ECO:0000256" key="2">
    <source>
        <dbReference type="ARBA" id="ARBA00004323"/>
    </source>
</evidence>
<proteinExistence type="inferred from homology"/>
<evidence type="ECO:0000256" key="1">
    <source>
        <dbReference type="ARBA" id="ARBA00001936"/>
    </source>
</evidence>
<keyword evidence="7" id="KW-0808">Transferase</keyword>
<feature type="domain" description="Replication protein A OB" evidence="22">
    <location>
        <begin position="493"/>
        <end position="588"/>
    </location>
</feature>
<dbReference type="Pfam" id="PF16900">
    <property type="entry name" value="REPA_OB_2"/>
    <property type="match status" value="2"/>
</dbReference>
<dbReference type="GO" id="GO:0046422">
    <property type="term" value="F:violaxanthin de-epoxidase activity"/>
    <property type="evidence" value="ECO:0007669"/>
    <property type="project" value="InterPro"/>
</dbReference>
<feature type="transmembrane region" description="Helical" evidence="19">
    <location>
        <begin position="841"/>
        <end position="864"/>
    </location>
</feature>
<dbReference type="Gene3D" id="2.40.50.140">
    <property type="entry name" value="Nucleic acid-binding proteins"/>
    <property type="match status" value="6"/>
</dbReference>
<feature type="domain" description="Replication factor A C-terminal" evidence="21">
    <location>
        <begin position="266"/>
        <end position="398"/>
    </location>
</feature>
<dbReference type="CDD" id="cd04475">
    <property type="entry name" value="RPA1_DBD_B"/>
    <property type="match status" value="2"/>
</dbReference>
<evidence type="ECO:0008006" key="25">
    <source>
        <dbReference type="Google" id="ProtNLM"/>
    </source>
</evidence>
<evidence type="ECO:0000256" key="10">
    <source>
        <dbReference type="ARBA" id="ARBA00022771"/>
    </source>
</evidence>
<evidence type="ECO:0000256" key="5">
    <source>
        <dbReference type="ARBA" id="ARBA00006492"/>
    </source>
</evidence>
<keyword evidence="14" id="KW-0333">Golgi apparatus</keyword>
<evidence type="ECO:0000256" key="9">
    <source>
        <dbReference type="ARBA" id="ARBA00022723"/>
    </source>
</evidence>
<dbReference type="FunFam" id="3.90.550.10:FF:000252">
    <property type="entry name" value="Protein O-linked-mannose beta-1,2-N-acetylglucosaminyltransferase 1"/>
    <property type="match status" value="1"/>
</dbReference>
<dbReference type="CDD" id="cd04474">
    <property type="entry name" value="RPA1_DBD_A"/>
    <property type="match status" value="2"/>
</dbReference>
<dbReference type="InterPro" id="IPR031657">
    <property type="entry name" value="REPA_OB_2"/>
</dbReference>
<feature type="domain" description="Replication protein A OB" evidence="22">
    <location>
        <begin position="91"/>
        <end position="186"/>
    </location>
</feature>
<keyword evidence="9" id="KW-0479">Metal-binding</keyword>
<keyword evidence="6" id="KW-0328">Glycosyltransferase</keyword>
<dbReference type="InterPro" id="IPR013955">
    <property type="entry name" value="Rep_factor-A_C"/>
</dbReference>
<protein>
    <recommendedName>
        <fullName evidence="25">Replication protein A 70 kDa DNA-binding subunit</fullName>
    </recommendedName>
</protein>
<dbReference type="InterPro" id="IPR044682">
    <property type="entry name" value="VDE"/>
</dbReference>
<evidence type="ECO:0000256" key="17">
    <source>
        <dbReference type="ARBA" id="ARBA00023211"/>
    </source>
</evidence>
<dbReference type="Gene3D" id="3.90.550.10">
    <property type="entry name" value="Spore Coat Polysaccharide Biosynthesis Protein SpsA, Chain A"/>
    <property type="match status" value="1"/>
</dbReference>
<dbReference type="InterPro" id="IPR012674">
    <property type="entry name" value="Calycin"/>
</dbReference>
<feature type="domain" description="VDE lipocalin" evidence="20">
    <location>
        <begin position="1598"/>
        <end position="1848"/>
    </location>
</feature>
<dbReference type="FunFam" id="2.40.50.140:FF:000041">
    <property type="entry name" value="Replication protein A subunit"/>
    <property type="match status" value="2"/>
</dbReference>
<evidence type="ECO:0000256" key="18">
    <source>
        <dbReference type="SAM" id="MobiDB-lite"/>
    </source>
</evidence>
<evidence type="ECO:0000256" key="19">
    <source>
        <dbReference type="SAM" id="Phobius"/>
    </source>
</evidence>
<accession>A0AA36MKQ6</accession>
<keyword evidence="17" id="KW-0464">Manganese</keyword>
<evidence type="ECO:0000259" key="21">
    <source>
        <dbReference type="Pfam" id="PF08646"/>
    </source>
</evidence>
<evidence type="ECO:0000256" key="6">
    <source>
        <dbReference type="ARBA" id="ARBA00022676"/>
    </source>
</evidence>
<dbReference type="GO" id="GO:0008375">
    <property type="term" value="F:acetylglucosaminyltransferase activity"/>
    <property type="evidence" value="ECO:0007669"/>
    <property type="project" value="InterPro"/>
</dbReference>
<comment type="subcellular location">
    <subcellularLocation>
        <location evidence="2">Golgi apparatus membrane</location>
        <topology evidence="2">Single-pass type II membrane protein</topology>
    </subcellularLocation>
</comment>